<feature type="compositionally biased region" description="Basic residues" evidence="1">
    <location>
        <begin position="59"/>
        <end position="70"/>
    </location>
</feature>
<keyword evidence="2" id="KW-1133">Transmembrane helix</keyword>
<reference evidence="4 6" key="2">
    <citation type="submission" date="2019-04" db="EMBL/GenBank/DDBJ databases">
        <title>Microbes associate with the intestines of laboratory mice.</title>
        <authorList>
            <person name="Navarre W."/>
            <person name="Wong E."/>
            <person name="Huang K."/>
            <person name="Tropini C."/>
            <person name="Ng K."/>
            <person name="Yu B."/>
        </authorList>
    </citation>
    <scope>NUCLEOTIDE SEQUENCE [LARGE SCALE GENOMIC DNA]</scope>
    <source>
        <strain evidence="4 6">NM22_B1</strain>
    </source>
</reference>
<protein>
    <submittedName>
        <fullName evidence="3">Uncharacterized protein</fullName>
    </submittedName>
</protein>
<dbReference type="AlphaFoldDB" id="R9IC55"/>
<evidence type="ECO:0000313" key="4">
    <source>
        <dbReference type="EMBL" id="TGY69833.1"/>
    </source>
</evidence>
<accession>R9IC55</accession>
<proteinExistence type="predicted"/>
<feature type="compositionally biased region" description="Basic and acidic residues" evidence="1">
    <location>
        <begin position="82"/>
        <end position="95"/>
    </location>
</feature>
<evidence type="ECO:0000256" key="2">
    <source>
        <dbReference type="SAM" id="Phobius"/>
    </source>
</evidence>
<evidence type="ECO:0000313" key="6">
    <source>
        <dbReference type="Proteomes" id="UP000310760"/>
    </source>
</evidence>
<gene>
    <name evidence="3" type="ORF">C802_00439</name>
    <name evidence="4" type="ORF">E5339_11590</name>
</gene>
<sequence length="116" mass="13492">MDIIQVIIFIVIIVVAIVQQISKAGKEKKTPSPKEVLTDMFPEIGEENIREELPVSPTRKVRKPQTHRMQHQPVVKQTPASPREEAKKEKRTPIKLSTKEEARRAFIYSEIFNRKY</sequence>
<evidence type="ECO:0000256" key="1">
    <source>
        <dbReference type="SAM" id="MobiDB-lite"/>
    </source>
</evidence>
<dbReference type="EMBL" id="SRYJ01000024">
    <property type="protein sequence ID" value="TGY69833.1"/>
    <property type="molecule type" value="Genomic_DNA"/>
</dbReference>
<feature type="transmembrane region" description="Helical" evidence="2">
    <location>
        <begin position="6"/>
        <end position="22"/>
    </location>
</feature>
<evidence type="ECO:0000313" key="5">
    <source>
        <dbReference type="Proteomes" id="UP000014200"/>
    </source>
</evidence>
<organism evidence="3 5">
    <name type="scientific">Phocaeicola sartorii</name>
    <dbReference type="NCBI Taxonomy" id="671267"/>
    <lineage>
        <taxon>Bacteria</taxon>
        <taxon>Pseudomonadati</taxon>
        <taxon>Bacteroidota</taxon>
        <taxon>Bacteroidia</taxon>
        <taxon>Bacteroidales</taxon>
        <taxon>Bacteroidaceae</taxon>
        <taxon>Phocaeicola</taxon>
    </lineage>
</organism>
<comment type="caution">
    <text evidence="3">The sequence shown here is derived from an EMBL/GenBank/DDBJ whole genome shotgun (WGS) entry which is preliminary data.</text>
</comment>
<reference evidence="3 5" key="1">
    <citation type="submission" date="2013-04" db="EMBL/GenBank/DDBJ databases">
        <title>The Genome Sequence of Bacteroides massiliensis dnLKV3.</title>
        <authorList>
            <consortium name="The Broad Institute Genomics Platform"/>
            <consortium name="The Broad Institute Genome Sequencing Center for Infectious Disease"/>
            <person name="Earl A."/>
            <person name="Xavier R."/>
            <person name="Kuhn K."/>
            <person name="Stappenbeck T."/>
            <person name="Walker B."/>
            <person name="Young S."/>
            <person name="Zeng Q."/>
            <person name="Gargeya S."/>
            <person name="Fitzgerald M."/>
            <person name="Haas B."/>
            <person name="Abouelleil A."/>
            <person name="Allen A.W."/>
            <person name="Alvarado L."/>
            <person name="Arachchi H.M."/>
            <person name="Berlin A.M."/>
            <person name="Chapman S.B."/>
            <person name="Gainer-Dewar J."/>
            <person name="Goldberg J."/>
            <person name="Griggs A."/>
            <person name="Gujja S."/>
            <person name="Hansen M."/>
            <person name="Howarth C."/>
            <person name="Imamovic A."/>
            <person name="Ireland A."/>
            <person name="Larimer J."/>
            <person name="McCowan C."/>
            <person name="Murphy C."/>
            <person name="Pearson M."/>
            <person name="Poon T.W."/>
            <person name="Priest M."/>
            <person name="Roberts A."/>
            <person name="Saif S."/>
            <person name="Shea T."/>
            <person name="Sisk P."/>
            <person name="Sykes S."/>
            <person name="Wortman J."/>
            <person name="Nusbaum C."/>
            <person name="Birren B."/>
        </authorList>
    </citation>
    <scope>NUCLEOTIDE SEQUENCE [LARGE SCALE GENOMIC DNA]</scope>
    <source>
        <strain evidence="3">DnLKV3</strain>
        <strain evidence="5">dnLKV3</strain>
    </source>
</reference>
<keyword evidence="2" id="KW-0812">Transmembrane</keyword>
<dbReference type="HOGENOM" id="CLU_2091901_0_0_10"/>
<feature type="region of interest" description="Disordered" evidence="1">
    <location>
        <begin position="54"/>
        <end position="95"/>
    </location>
</feature>
<keyword evidence="5" id="KW-1185">Reference proteome</keyword>
<dbReference type="GeneID" id="82151804"/>
<name>R9IC55_9BACT</name>
<dbReference type="RefSeq" id="WP_016274922.1">
    <property type="nucleotide sequence ID" value="NZ_CAJUNV010000021.1"/>
</dbReference>
<keyword evidence="2" id="KW-0472">Membrane</keyword>
<dbReference type="Proteomes" id="UP000014200">
    <property type="component" value="Unassembled WGS sequence"/>
</dbReference>
<dbReference type="Proteomes" id="UP000310760">
    <property type="component" value="Unassembled WGS sequence"/>
</dbReference>
<dbReference type="PATRIC" id="fig|1235788.3.peg.435"/>
<evidence type="ECO:0000313" key="3">
    <source>
        <dbReference type="EMBL" id="EOS15106.1"/>
    </source>
</evidence>
<dbReference type="OrthoDB" id="1050284at2"/>
<dbReference type="EMBL" id="ASSP01000005">
    <property type="protein sequence ID" value="EOS15106.1"/>
    <property type="molecule type" value="Genomic_DNA"/>
</dbReference>